<dbReference type="RefSeq" id="WP_146401952.1">
    <property type="nucleotide sequence ID" value="NZ_SJPQ01000003.1"/>
</dbReference>
<evidence type="ECO:0000256" key="2">
    <source>
        <dbReference type="ARBA" id="ARBA00009760"/>
    </source>
</evidence>
<feature type="region of interest" description="Disordered" evidence="9">
    <location>
        <begin position="1"/>
        <end position="31"/>
    </location>
</feature>
<evidence type="ECO:0000256" key="9">
    <source>
        <dbReference type="SAM" id="MobiDB-lite"/>
    </source>
</evidence>
<dbReference type="UniPathway" id="UPA00394">
    <property type="reaction ID" value="UER00650"/>
</dbReference>
<comment type="similarity">
    <text evidence="2 5 8">Belongs to the uricase family.</text>
</comment>
<comment type="catalytic activity">
    <reaction evidence="5 8">
        <text>urate + O2 + H2O = 5-hydroxyisourate + H2O2</text>
        <dbReference type="Rhea" id="RHEA:21368"/>
        <dbReference type="ChEBI" id="CHEBI:15377"/>
        <dbReference type="ChEBI" id="CHEBI:15379"/>
        <dbReference type="ChEBI" id="CHEBI:16240"/>
        <dbReference type="ChEBI" id="CHEBI:17775"/>
        <dbReference type="ChEBI" id="CHEBI:18072"/>
        <dbReference type="EC" id="1.7.3.3"/>
    </reaction>
</comment>
<evidence type="ECO:0000256" key="6">
    <source>
        <dbReference type="PIRSR" id="PIRSR000241-1"/>
    </source>
</evidence>
<dbReference type="GO" id="GO:0006145">
    <property type="term" value="P:purine nucleobase catabolic process"/>
    <property type="evidence" value="ECO:0007669"/>
    <property type="project" value="TreeGrafter"/>
</dbReference>
<dbReference type="OrthoDB" id="9809009at2"/>
<feature type="active site" description="Charge relay system" evidence="6">
    <location>
        <position position="12"/>
    </location>
</feature>
<evidence type="ECO:0000256" key="8">
    <source>
        <dbReference type="RuleBase" id="RU004455"/>
    </source>
</evidence>
<evidence type="ECO:0000256" key="4">
    <source>
        <dbReference type="ARBA" id="ARBA00023002"/>
    </source>
</evidence>
<dbReference type="PANTHER" id="PTHR42874:SF1">
    <property type="entry name" value="URICASE"/>
    <property type="match status" value="1"/>
</dbReference>
<keyword evidence="4 5" id="KW-0560">Oxidoreductase</keyword>
<feature type="active site" description="Charge relay system" evidence="6">
    <location>
        <position position="249"/>
    </location>
</feature>
<gene>
    <name evidence="10" type="primary">uox</name>
    <name evidence="10" type="ORF">Mal64_31800</name>
</gene>
<evidence type="ECO:0000313" key="10">
    <source>
        <dbReference type="EMBL" id="TWT87638.1"/>
    </source>
</evidence>
<dbReference type="EC" id="1.7.3.3" evidence="5 8"/>
<feature type="binding site" evidence="7">
    <location>
        <position position="247"/>
    </location>
    <ligand>
        <name>O2</name>
        <dbReference type="ChEBI" id="CHEBI:15379"/>
    </ligand>
</feature>
<sequence>MPSRLSHNSYGKHRVRVSKIRRPRQGAPNTERHEFVEAAVDVELEGDFDAAFTNGDNRSVVATDTCKNTVYALAKDDPLETIESFGLTVARHFIGRYEHVSRCRVRLTEHVWERLADSPHAFVARDSVEPTAEVVLTRGAEPVVTSGVEKLMIAKTTESGFVDFHRDDFRTLPDTEDRILATEMTAEWRLASADADFATVRKTVVDTMLARFVDHYSRSVQETLHLMAAAALDAAPAVAEITLTMPNKHHLLAKLVPEGTANDNEVFVVTDEPFGYISATLARE</sequence>
<evidence type="ECO:0000313" key="11">
    <source>
        <dbReference type="Proteomes" id="UP000315440"/>
    </source>
</evidence>
<feature type="binding site" evidence="7">
    <location>
        <position position="178"/>
    </location>
    <ligand>
        <name>5-hydroxyisourate</name>
        <dbReference type="ChEBI" id="CHEBI:18072"/>
    </ligand>
</feature>
<feature type="binding site" evidence="7">
    <location>
        <position position="161"/>
    </location>
    <ligand>
        <name>5-hydroxyisourate</name>
        <dbReference type="ChEBI" id="CHEBI:18072"/>
    </ligand>
</feature>
<feature type="binding site" evidence="7">
    <location>
        <position position="178"/>
    </location>
    <ligand>
        <name>urate</name>
        <dbReference type="ChEBI" id="CHEBI:17775"/>
    </ligand>
</feature>
<dbReference type="GO" id="GO:0004846">
    <property type="term" value="F:urate oxidase activity"/>
    <property type="evidence" value="ECO:0007669"/>
    <property type="project" value="UniProtKB-EC"/>
</dbReference>
<comment type="pathway">
    <text evidence="1 5">Purine metabolism; urate degradation; (S)-allantoin from urate: step 1/3.</text>
</comment>
<evidence type="ECO:0000256" key="7">
    <source>
        <dbReference type="PIRSR" id="PIRSR000241-2"/>
    </source>
</evidence>
<dbReference type="EMBL" id="SJPQ01000003">
    <property type="protein sequence ID" value="TWT87638.1"/>
    <property type="molecule type" value="Genomic_DNA"/>
</dbReference>
<protein>
    <recommendedName>
        <fullName evidence="5 8">Uricase</fullName>
        <ecNumber evidence="5 8">1.7.3.3</ecNumber>
    </recommendedName>
    <alternativeName>
        <fullName evidence="5">Urate oxidase</fullName>
    </alternativeName>
</protein>
<evidence type="ECO:0000256" key="3">
    <source>
        <dbReference type="ARBA" id="ARBA00022631"/>
    </source>
</evidence>
<feature type="active site" description="Charge relay system" evidence="6">
    <location>
        <position position="63"/>
    </location>
</feature>
<feature type="binding site" evidence="7">
    <location>
        <position position="161"/>
    </location>
    <ligand>
        <name>urate</name>
        <dbReference type="ChEBI" id="CHEBI:17775"/>
    </ligand>
</feature>
<keyword evidence="11" id="KW-1185">Reference proteome</keyword>
<dbReference type="Proteomes" id="UP000315440">
    <property type="component" value="Unassembled WGS sequence"/>
</dbReference>
<feature type="binding site" evidence="7">
    <location>
        <position position="63"/>
    </location>
    <ligand>
        <name>urate</name>
        <dbReference type="ChEBI" id="CHEBI:17775"/>
    </ligand>
</feature>
<dbReference type="PIRSF" id="PIRSF000241">
    <property type="entry name" value="Urate_oxidase"/>
    <property type="match status" value="1"/>
</dbReference>
<feature type="binding site" evidence="7">
    <location>
        <position position="247"/>
    </location>
    <ligand>
        <name>5-hydroxyisourate</name>
        <dbReference type="ChEBI" id="CHEBI:18072"/>
    </ligand>
</feature>
<name>A0A5C5ZKG8_9BACT</name>
<evidence type="ECO:0000256" key="1">
    <source>
        <dbReference type="ARBA" id="ARBA00004831"/>
    </source>
</evidence>
<feature type="binding site" evidence="7">
    <location>
        <position position="63"/>
    </location>
    <ligand>
        <name>5-hydroxyisourate</name>
        <dbReference type="ChEBI" id="CHEBI:18072"/>
    </ligand>
</feature>
<dbReference type="Gene3D" id="3.10.270.10">
    <property type="entry name" value="Urate Oxidase"/>
    <property type="match status" value="1"/>
</dbReference>
<dbReference type="GO" id="GO:0019628">
    <property type="term" value="P:urate catabolic process"/>
    <property type="evidence" value="ECO:0007669"/>
    <property type="project" value="UniProtKB-UniPathway"/>
</dbReference>
<dbReference type="SUPFAM" id="SSF55620">
    <property type="entry name" value="Tetrahydrobiopterin biosynthesis enzymes-like"/>
    <property type="match status" value="2"/>
</dbReference>
<keyword evidence="3 5" id="KW-0659">Purine metabolism</keyword>
<feature type="binding site" evidence="7">
    <location>
        <position position="220"/>
    </location>
    <ligand>
        <name>urate</name>
        <dbReference type="ChEBI" id="CHEBI:17775"/>
    </ligand>
</feature>
<comment type="function">
    <text evidence="5 8">Catalyzes the oxidation of uric acid to 5-hydroxyisourate, which is further processed to form (S)-allantoin.</text>
</comment>
<evidence type="ECO:0000256" key="5">
    <source>
        <dbReference type="PIRNR" id="PIRNR000241"/>
    </source>
</evidence>
<feature type="binding site" evidence="7">
    <location>
        <position position="63"/>
    </location>
    <ligand>
        <name>O2</name>
        <dbReference type="ChEBI" id="CHEBI:15379"/>
    </ligand>
</feature>
<feature type="binding site" evidence="7">
    <location>
        <position position="221"/>
    </location>
    <ligand>
        <name>urate</name>
        <dbReference type="ChEBI" id="CHEBI:17775"/>
    </ligand>
</feature>
<feature type="binding site" evidence="7">
    <location>
        <position position="220"/>
    </location>
    <ligand>
        <name>5-hydroxyisourate</name>
        <dbReference type="ChEBI" id="CHEBI:18072"/>
    </ligand>
</feature>
<dbReference type="AlphaFoldDB" id="A0A5C5ZKG8"/>
<comment type="caution">
    <text evidence="10">The sequence shown here is derived from an EMBL/GenBank/DDBJ whole genome shotgun (WGS) entry which is preliminary data.</text>
</comment>
<dbReference type="Pfam" id="PF01014">
    <property type="entry name" value="Uricase"/>
    <property type="match status" value="2"/>
</dbReference>
<feature type="compositionally biased region" description="Basic residues" evidence="9">
    <location>
        <begin position="10"/>
        <end position="24"/>
    </location>
</feature>
<feature type="binding site" evidence="7">
    <location>
        <position position="221"/>
    </location>
    <ligand>
        <name>5-hydroxyisourate</name>
        <dbReference type="ChEBI" id="CHEBI:18072"/>
    </ligand>
</feature>
<dbReference type="InterPro" id="IPR002042">
    <property type="entry name" value="Uricase"/>
</dbReference>
<accession>A0A5C5ZKG8</accession>
<proteinExistence type="inferred from homology"/>
<feature type="binding site" evidence="7">
    <location>
        <position position="64"/>
    </location>
    <ligand>
        <name>urate</name>
        <dbReference type="ChEBI" id="CHEBI:17775"/>
    </ligand>
</feature>
<feature type="binding site" evidence="7">
    <location>
        <position position="247"/>
    </location>
    <ligand>
        <name>urate</name>
        <dbReference type="ChEBI" id="CHEBI:17775"/>
    </ligand>
</feature>
<feature type="binding site" evidence="7">
    <location>
        <position position="64"/>
    </location>
    <ligand>
        <name>5-hydroxyisourate</name>
        <dbReference type="ChEBI" id="CHEBI:18072"/>
    </ligand>
</feature>
<dbReference type="PANTHER" id="PTHR42874">
    <property type="entry name" value="URICASE"/>
    <property type="match status" value="1"/>
</dbReference>
<dbReference type="PRINTS" id="PR00093">
    <property type="entry name" value="URICASE"/>
</dbReference>
<organism evidence="10 11">
    <name type="scientific">Pseudobythopirellula maris</name>
    <dbReference type="NCBI Taxonomy" id="2527991"/>
    <lineage>
        <taxon>Bacteria</taxon>
        <taxon>Pseudomonadati</taxon>
        <taxon>Planctomycetota</taxon>
        <taxon>Planctomycetia</taxon>
        <taxon>Pirellulales</taxon>
        <taxon>Lacipirellulaceae</taxon>
        <taxon>Pseudobythopirellula</taxon>
    </lineage>
</organism>
<dbReference type="NCBIfam" id="TIGR03383">
    <property type="entry name" value="urate_oxi"/>
    <property type="match status" value="1"/>
</dbReference>
<reference evidence="10 11" key="1">
    <citation type="submission" date="2019-02" db="EMBL/GenBank/DDBJ databases">
        <title>Deep-cultivation of Planctomycetes and their phenomic and genomic characterization uncovers novel biology.</title>
        <authorList>
            <person name="Wiegand S."/>
            <person name="Jogler M."/>
            <person name="Boedeker C."/>
            <person name="Pinto D."/>
            <person name="Vollmers J."/>
            <person name="Rivas-Marin E."/>
            <person name="Kohn T."/>
            <person name="Peeters S.H."/>
            <person name="Heuer A."/>
            <person name="Rast P."/>
            <person name="Oberbeckmann S."/>
            <person name="Bunk B."/>
            <person name="Jeske O."/>
            <person name="Meyerdierks A."/>
            <person name="Storesund J.E."/>
            <person name="Kallscheuer N."/>
            <person name="Luecker S."/>
            <person name="Lage O.M."/>
            <person name="Pohl T."/>
            <person name="Merkel B.J."/>
            <person name="Hornburger P."/>
            <person name="Mueller R.-W."/>
            <person name="Bruemmer F."/>
            <person name="Labrenz M."/>
            <person name="Spormann A.M."/>
            <person name="Op Den Camp H."/>
            <person name="Overmann J."/>
            <person name="Amann R."/>
            <person name="Jetten M.S.M."/>
            <person name="Mascher T."/>
            <person name="Medema M.H."/>
            <person name="Devos D.P."/>
            <person name="Kaster A.-K."/>
            <person name="Ovreas L."/>
            <person name="Rohde M."/>
            <person name="Galperin M.Y."/>
            <person name="Jogler C."/>
        </authorList>
    </citation>
    <scope>NUCLEOTIDE SEQUENCE [LARGE SCALE GENOMIC DNA]</scope>
    <source>
        <strain evidence="10 11">Mal64</strain>
    </source>
</reference>